<dbReference type="Proteomes" id="UP000824469">
    <property type="component" value="Unassembled WGS sequence"/>
</dbReference>
<keyword evidence="2" id="KW-1185">Reference proteome</keyword>
<feature type="non-terminal residue" evidence="1">
    <location>
        <position position="1"/>
    </location>
</feature>
<sequence length="54" mass="6147">PIPEILLILTNAYLDSSVPSRTNEKMDFYDEVEEDPGFDVEDVVVDVEEDAEED</sequence>
<evidence type="ECO:0000313" key="2">
    <source>
        <dbReference type="Proteomes" id="UP000824469"/>
    </source>
</evidence>
<organism evidence="1 2">
    <name type="scientific">Taxus chinensis</name>
    <name type="common">Chinese yew</name>
    <name type="synonym">Taxus wallichiana var. chinensis</name>
    <dbReference type="NCBI Taxonomy" id="29808"/>
    <lineage>
        <taxon>Eukaryota</taxon>
        <taxon>Viridiplantae</taxon>
        <taxon>Streptophyta</taxon>
        <taxon>Embryophyta</taxon>
        <taxon>Tracheophyta</taxon>
        <taxon>Spermatophyta</taxon>
        <taxon>Pinopsida</taxon>
        <taxon>Pinidae</taxon>
        <taxon>Conifers II</taxon>
        <taxon>Cupressales</taxon>
        <taxon>Taxaceae</taxon>
        <taxon>Taxus</taxon>
    </lineage>
</organism>
<feature type="non-terminal residue" evidence="1">
    <location>
        <position position="54"/>
    </location>
</feature>
<proteinExistence type="predicted"/>
<evidence type="ECO:0000313" key="1">
    <source>
        <dbReference type="EMBL" id="KAH9303317.1"/>
    </source>
</evidence>
<reference evidence="1 2" key="1">
    <citation type="journal article" date="2021" name="Nat. Plants">
        <title>The Taxus genome provides insights into paclitaxel biosynthesis.</title>
        <authorList>
            <person name="Xiong X."/>
            <person name="Gou J."/>
            <person name="Liao Q."/>
            <person name="Li Y."/>
            <person name="Zhou Q."/>
            <person name="Bi G."/>
            <person name="Li C."/>
            <person name="Du R."/>
            <person name="Wang X."/>
            <person name="Sun T."/>
            <person name="Guo L."/>
            <person name="Liang H."/>
            <person name="Lu P."/>
            <person name="Wu Y."/>
            <person name="Zhang Z."/>
            <person name="Ro D.K."/>
            <person name="Shang Y."/>
            <person name="Huang S."/>
            <person name="Yan J."/>
        </authorList>
    </citation>
    <scope>NUCLEOTIDE SEQUENCE [LARGE SCALE GENOMIC DNA]</scope>
    <source>
        <strain evidence="1">Ta-2019</strain>
    </source>
</reference>
<dbReference type="EMBL" id="JAHRHJ020000009">
    <property type="protein sequence ID" value="KAH9303317.1"/>
    <property type="molecule type" value="Genomic_DNA"/>
</dbReference>
<accession>A0AA38CP38</accession>
<protein>
    <submittedName>
        <fullName evidence="1">Uncharacterized protein</fullName>
    </submittedName>
</protein>
<gene>
    <name evidence="1" type="ORF">KI387_014900</name>
</gene>
<dbReference type="AlphaFoldDB" id="A0AA38CP38"/>
<name>A0AA38CP38_TAXCH</name>
<comment type="caution">
    <text evidence="1">The sequence shown here is derived from an EMBL/GenBank/DDBJ whole genome shotgun (WGS) entry which is preliminary data.</text>
</comment>